<evidence type="ECO:0000313" key="4">
    <source>
        <dbReference type="Proteomes" id="UP001303222"/>
    </source>
</evidence>
<evidence type="ECO:0000256" key="1">
    <source>
        <dbReference type="SAM" id="MobiDB-lite"/>
    </source>
</evidence>
<dbReference type="Pfam" id="PF06985">
    <property type="entry name" value="HET"/>
    <property type="match status" value="1"/>
</dbReference>
<feature type="domain" description="Heterokaryon incompatibility" evidence="2">
    <location>
        <begin position="172"/>
        <end position="348"/>
    </location>
</feature>
<gene>
    <name evidence="3" type="ORF">QBC32DRAFT_255837</name>
</gene>
<dbReference type="PANTHER" id="PTHR33112:SF16">
    <property type="entry name" value="HETEROKARYON INCOMPATIBILITY DOMAIN-CONTAINING PROTEIN"/>
    <property type="match status" value="1"/>
</dbReference>
<dbReference type="EMBL" id="MU859092">
    <property type="protein sequence ID" value="KAK3954261.1"/>
    <property type="molecule type" value="Genomic_DNA"/>
</dbReference>
<dbReference type="InterPro" id="IPR010730">
    <property type="entry name" value="HET"/>
</dbReference>
<protein>
    <submittedName>
        <fullName evidence="3">Heterokaryon incompatibility protein-domain-containing protein</fullName>
    </submittedName>
</protein>
<comment type="caution">
    <text evidence="3">The sequence shown here is derived from an EMBL/GenBank/DDBJ whole genome shotgun (WGS) entry which is preliminary data.</text>
</comment>
<dbReference type="AlphaFoldDB" id="A0AAN6SII9"/>
<reference evidence="3" key="1">
    <citation type="journal article" date="2023" name="Mol. Phylogenet. Evol.">
        <title>Genome-scale phylogeny and comparative genomics of the fungal order Sordariales.</title>
        <authorList>
            <person name="Hensen N."/>
            <person name="Bonometti L."/>
            <person name="Westerberg I."/>
            <person name="Brannstrom I.O."/>
            <person name="Guillou S."/>
            <person name="Cros-Aarteil S."/>
            <person name="Calhoun S."/>
            <person name="Haridas S."/>
            <person name="Kuo A."/>
            <person name="Mondo S."/>
            <person name="Pangilinan J."/>
            <person name="Riley R."/>
            <person name="LaButti K."/>
            <person name="Andreopoulos B."/>
            <person name="Lipzen A."/>
            <person name="Chen C."/>
            <person name="Yan M."/>
            <person name="Daum C."/>
            <person name="Ng V."/>
            <person name="Clum A."/>
            <person name="Steindorff A."/>
            <person name="Ohm R.A."/>
            <person name="Martin F."/>
            <person name="Silar P."/>
            <person name="Natvig D.O."/>
            <person name="Lalanne C."/>
            <person name="Gautier V."/>
            <person name="Ament-Velasquez S.L."/>
            <person name="Kruys A."/>
            <person name="Hutchinson M.I."/>
            <person name="Powell A.J."/>
            <person name="Barry K."/>
            <person name="Miller A.N."/>
            <person name="Grigoriev I.V."/>
            <person name="Debuchy R."/>
            <person name="Gladieux P."/>
            <person name="Hiltunen Thoren M."/>
            <person name="Johannesson H."/>
        </authorList>
    </citation>
    <scope>NUCLEOTIDE SEQUENCE</scope>
    <source>
        <strain evidence="3">CBS 626.80</strain>
    </source>
</reference>
<dbReference type="Proteomes" id="UP001303222">
    <property type="component" value="Unassembled WGS sequence"/>
</dbReference>
<evidence type="ECO:0000313" key="3">
    <source>
        <dbReference type="EMBL" id="KAK3954261.1"/>
    </source>
</evidence>
<name>A0AAN6SII9_9PEZI</name>
<evidence type="ECO:0000259" key="2">
    <source>
        <dbReference type="Pfam" id="PF06985"/>
    </source>
</evidence>
<sequence length="712" mass="79355">MYYDDNPFQTTHWTHPTSAIIASAKKGCVYCRFVIDAIRYFEPDEFPVGISSFLSPSGGCSLRVDYTIKGAVGVQVYTPIDQEPAWPGITHGPELSPSPDSPQAFKFIQSCLLACNENHKNCSMPPPQSPTRLIDVQPQGLRPTHVRLVETRSPPPSRADLEAQRATATFPYIALSYCWGTGKTLTTKTDNFSALKAGFLLSSLPQTLQDAVIMTRKIGQRYIWIDALCIIQDSPTDWEVEASRMASVYQNAFLTIVAGTAAASDEGFLQRAHLSTTEFKKPFQAAWPPPTSTSRANNMSSQERQKQNKTILAARLAFSDLEHSHSRTRDKLQRIPNPWATRGWTFQEQLLSTRMLLFTGYELRWICPSASLCECTYLQQHQQEQSEEARMDPLARSIFPMPLTKKGVYDTWHDIVEEYTTRSLTYGTDRLPAVSGLARVVRERLSNIQTGSDDRPSSSKYLAGLWEGNLTMDLTWRARFVAGKDSTSHGNAPRSAGSEYIAPTFSWASVTNPVCCRLSQPEWTQRCIVEDADCVVVGANPLGRVKSGFVTLRGHLQKSILLDPYQGRGDLYYTEPPGWGERFKVDPDQLLEEFDVSLSSSCQDAGKQGQMERSVRRMRCWAFGSGPMGVENGTPPRRVRSGAEVYLFLLGQTPGSRINERVKLAVYFIVLGLSADHPGKFERVGCATGEVDEGKLEELLRLSSRKSVVAVV</sequence>
<reference evidence="3" key="2">
    <citation type="submission" date="2023-06" db="EMBL/GenBank/DDBJ databases">
        <authorList>
            <consortium name="Lawrence Berkeley National Laboratory"/>
            <person name="Mondo S.J."/>
            <person name="Hensen N."/>
            <person name="Bonometti L."/>
            <person name="Westerberg I."/>
            <person name="Brannstrom I.O."/>
            <person name="Guillou S."/>
            <person name="Cros-Aarteil S."/>
            <person name="Calhoun S."/>
            <person name="Haridas S."/>
            <person name="Kuo A."/>
            <person name="Pangilinan J."/>
            <person name="Riley R."/>
            <person name="Labutti K."/>
            <person name="Andreopoulos B."/>
            <person name="Lipzen A."/>
            <person name="Chen C."/>
            <person name="Yanf M."/>
            <person name="Daum C."/>
            <person name="Ng V."/>
            <person name="Clum A."/>
            <person name="Steindorff A."/>
            <person name="Ohm R."/>
            <person name="Martin F."/>
            <person name="Silar P."/>
            <person name="Natvig D."/>
            <person name="Lalanne C."/>
            <person name="Gautier V."/>
            <person name="Ament-Velasquez S.L."/>
            <person name="Kruys A."/>
            <person name="Hutchinson M.I."/>
            <person name="Powell A.J."/>
            <person name="Barry K."/>
            <person name="Miller A.N."/>
            <person name="Grigoriev I.V."/>
            <person name="Debuchy R."/>
            <person name="Gladieux P."/>
            <person name="Thoren M.H."/>
            <person name="Johannesson H."/>
        </authorList>
    </citation>
    <scope>NUCLEOTIDE SEQUENCE</scope>
    <source>
        <strain evidence="3">CBS 626.80</strain>
    </source>
</reference>
<accession>A0AAN6SII9</accession>
<feature type="region of interest" description="Disordered" evidence="1">
    <location>
        <begin position="285"/>
        <end position="305"/>
    </location>
</feature>
<keyword evidence="4" id="KW-1185">Reference proteome</keyword>
<feature type="compositionally biased region" description="Polar residues" evidence="1">
    <location>
        <begin position="292"/>
        <end position="302"/>
    </location>
</feature>
<dbReference type="PANTHER" id="PTHR33112">
    <property type="entry name" value="DOMAIN PROTEIN, PUTATIVE-RELATED"/>
    <property type="match status" value="1"/>
</dbReference>
<proteinExistence type="predicted"/>
<organism evidence="3 4">
    <name type="scientific">Pseudoneurospora amorphoporcata</name>
    <dbReference type="NCBI Taxonomy" id="241081"/>
    <lineage>
        <taxon>Eukaryota</taxon>
        <taxon>Fungi</taxon>
        <taxon>Dikarya</taxon>
        <taxon>Ascomycota</taxon>
        <taxon>Pezizomycotina</taxon>
        <taxon>Sordariomycetes</taxon>
        <taxon>Sordariomycetidae</taxon>
        <taxon>Sordariales</taxon>
        <taxon>Sordariaceae</taxon>
        <taxon>Pseudoneurospora</taxon>
    </lineage>
</organism>